<dbReference type="AlphaFoldDB" id="A0A336M5R1"/>
<evidence type="ECO:0000313" key="2">
    <source>
        <dbReference type="EMBL" id="SSX25612.1"/>
    </source>
</evidence>
<proteinExistence type="predicted"/>
<protein>
    <submittedName>
        <fullName evidence="2">CSON012595 protein</fullName>
    </submittedName>
</protein>
<accession>A0A336M5R1</accession>
<name>A0A336M5R1_CULSO</name>
<reference evidence="2" key="2">
    <citation type="submission" date="2018-07" db="EMBL/GenBank/DDBJ databases">
        <authorList>
            <person name="Quirk P.G."/>
            <person name="Krulwich T.A."/>
        </authorList>
    </citation>
    <scope>NUCLEOTIDE SEQUENCE</scope>
</reference>
<evidence type="ECO:0000313" key="1">
    <source>
        <dbReference type="EMBL" id="SSX05251.1"/>
    </source>
</evidence>
<dbReference type="VEuPathDB" id="VectorBase:CSON012595"/>
<organism evidence="2">
    <name type="scientific">Culicoides sonorensis</name>
    <name type="common">Biting midge</name>
    <dbReference type="NCBI Taxonomy" id="179676"/>
    <lineage>
        <taxon>Eukaryota</taxon>
        <taxon>Metazoa</taxon>
        <taxon>Ecdysozoa</taxon>
        <taxon>Arthropoda</taxon>
        <taxon>Hexapoda</taxon>
        <taxon>Insecta</taxon>
        <taxon>Pterygota</taxon>
        <taxon>Neoptera</taxon>
        <taxon>Endopterygota</taxon>
        <taxon>Diptera</taxon>
        <taxon>Nematocera</taxon>
        <taxon>Chironomoidea</taxon>
        <taxon>Ceratopogonidae</taxon>
        <taxon>Ceratopogoninae</taxon>
        <taxon>Culicoides</taxon>
        <taxon>Monoculicoides</taxon>
    </lineage>
</organism>
<dbReference type="EMBL" id="UFQT01000602">
    <property type="protein sequence ID" value="SSX25612.1"/>
    <property type="molecule type" value="Genomic_DNA"/>
</dbReference>
<reference evidence="1" key="1">
    <citation type="submission" date="2018-04" db="EMBL/GenBank/DDBJ databases">
        <authorList>
            <person name="Go L.Y."/>
            <person name="Mitchell J.A."/>
        </authorList>
    </citation>
    <scope>NUCLEOTIDE SEQUENCE</scope>
    <source>
        <tissue evidence="1">Whole organism</tissue>
    </source>
</reference>
<gene>
    <name evidence="2" type="primary">CSON012595</name>
</gene>
<dbReference type="EMBL" id="UFQS01000602">
    <property type="protein sequence ID" value="SSX05251.1"/>
    <property type="molecule type" value="Genomic_DNA"/>
</dbReference>
<sequence>MTPMKTSPKITRIDELKYLLIFLTNFCISIKLHEIRFNSRFKTKLQEFSFNFLVASRRNCVAKMYKI</sequence>